<feature type="chain" id="PRO_5012283429" evidence="1">
    <location>
        <begin position="20"/>
        <end position="190"/>
    </location>
</feature>
<dbReference type="Proteomes" id="UP000197003">
    <property type="component" value="Chromosome"/>
</dbReference>
<dbReference type="EMBL" id="CP020946">
    <property type="protein sequence ID" value="ASD63271.1"/>
    <property type="molecule type" value="Genomic_DNA"/>
</dbReference>
<proteinExistence type="predicted"/>
<sequence length="190" mass="20310">MKSLLTIAAVLMFSVTGLAQEVTLAKAAELTAHRIDRLVTLGKIDSGFISHLDSIEIAPTADKSAGAFRAVASQTQPETGAALKLEVYFDEKGKALSYQVLPDGEQGPDNAWTEKDAASLMENALHYVLENNGDETVALFDQGLSSIKLIKVQQDGKEMALGVMHSTLTNLTLNVYLNLDGSFVAAEVAQ</sequence>
<organism evidence="2 3">
    <name type="scientific">Bdellovibrio bacteriovorus</name>
    <dbReference type="NCBI Taxonomy" id="959"/>
    <lineage>
        <taxon>Bacteria</taxon>
        <taxon>Pseudomonadati</taxon>
        <taxon>Bdellovibrionota</taxon>
        <taxon>Bdellovibrionia</taxon>
        <taxon>Bdellovibrionales</taxon>
        <taxon>Pseudobdellovibrionaceae</taxon>
        <taxon>Bdellovibrio</taxon>
    </lineage>
</organism>
<dbReference type="RefSeq" id="WP_088564825.1">
    <property type="nucleotide sequence ID" value="NZ_CP020946.1"/>
</dbReference>
<gene>
    <name evidence="2" type="ORF">B9G79_06660</name>
</gene>
<feature type="signal peptide" evidence="1">
    <location>
        <begin position="1"/>
        <end position="19"/>
    </location>
</feature>
<reference evidence="2 3" key="1">
    <citation type="submission" date="2017-04" db="EMBL/GenBank/DDBJ databases">
        <title>Whole genome sequence of Bdellovibrio bacteriovorus strain SSB218315.</title>
        <authorList>
            <person name="Oyedara O."/>
            <person name="Rodriguez-Perez M.A."/>
        </authorList>
    </citation>
    <scope>NUCLEOTIDE SEQUENCE [LARGE SCALE GENOMIC DNA]</scope>
    <source>
        <strain evidence="2 3">SSB218315</strain>
    </source>
</reference>
<evidence type="ECO:0000313" key="3">
    <source>
        <dbReference type="Proteomes" id="UP000197003"/>
    </source>
</evidence>
<evidence type="ECO:0000313" key="2">
    <source>
        <dbReference type="EMBL" id="ASD63271.1"/>
    </source>
</evidence>
<evidence type="ECO:0000256" key="1">
    <source>
        <dbReference type="SAM" id="SignalP"/>
    </source>
</evidence>
<protein>
    <submittedName>
        <fullName evidence="2">Uncharacterized protein</fullName>
    </submittedName>
</protein>
<accession>A0A1Z3N777</accession>
<name>A0A1Z3N777_BDEBC</name>
<dbReference type="OrthoDB" id="119916at2"/>
<dbReference type="AlphaFoldDB" id="A0A1Z3N777"/>
<keyword evidence="1" id="KW-0732">Signal</keyword>